<dbReference type="PANTHER" id="PTHR34598">
    <property type="entry name" value="BLL6449 PROTEIN"/>
    <property type="match status" value="1"/>
</dbReference>
<dbReference type="Proteomes" id="UP000799770">
    <property type="component" value="Unassembled WGS sequence"/>
</dbReference>
<keyword evidence="4" id="KW-1185">Reference proteome</keyword>
<dbReference type="PANTHER" id="PTHR34598:SF3">
    <property type="entry name" value="OXIDOREDUCTASE AN1597"/>
    <property type="match status" value="1"/>
</dbReference>
<sequence length="219" mass="25399">MKAGSKLPPSKFSDDIFVRNHYYPECKAILREHFGATTVHIFDHTFRDASFRKETEDARKQLLGNDILHPAYDVHVDQTPASVRRRVRSLYGDKSEEMLQKRIRILNLWRPLVPIVQDHPIAVCDYRSTEPTDYIPTDLPSPYWEGEMLLLHYNPKHQWYFLKEMMDLELLVLKCFDSAAEMPGSGVALGAPHTTFDWKDSPIDCPPRKSLEVRALVFS</sequence>
<evidence type="ECO:0008006" key="5">
    <source>
        <dbReference type="Google" id="ProtNLM"/>
    </source>
</evidence>
<dbReference type="EMBL" id="ML977374">
    <property type="protein sequence ID" value="KAF2105693.1"/>
    <property type="molecule type" value="Genomic_DNA"/>
</dbReference>
<name>A0A6A5YFJ4_9PLEO</name>
<dbReference type="OrthoDB" id="412788at2759"/>
<reference evidence="3" key="1">
    <citation type="journal article" date="2020" name="Stud. Mycol.">
        <title>101 Dothideomycetes genomes: a test case for predicting lifestyles and emergence of pathogens.</title>
        <authorList>
            <person name="Haridas S."/>
            <person name="Albert R."/>
            <person name="Binder M."/>
            <person name="Bloem J."/>
            <person name="Labutti K."/>
            <person name="Salamov A."/>
            <person name="Andreopoulos B."/>
            <person name="Baker S."/>
            <person name="Barry K."/>
            <person name="Bills G."/>
            <person name="Bluhm B."/>
            <person name="Cannon C."/>
            <person name="Castanera R."/>
            <person name="Culley D."/>
            <person name="Daum C."/>
            <person name="Ezra D."/>
            <person name="Gonzalez J."/>
            <person name="Henrissat B."/>
            <person name="Kuo A."/>
            <person name="Liang C."/>
            <person name="Lipzen A."/>
            <person name="Lutzoni F."/>
            <person name="Magnuson J."/>
            <person name="Mondo S."/>
            <person name="Nolan M."/>
            <person name="Ohm R."/>
            <person name="Pangilinan J."/>
            <person name="Park H.-J."/>
            <person name="Ramirez L."/>
            <person name="Alfaro M."/>
            <person name="Sun H."/>
            <person name="Tritt A."/>
            <person name="Yoshinaga Y."/>
            <person name="Zwiers L.-H."/>
            <person name="Turgeon B."/>
            <person name="Goodwin S."/>
            <person name="Spatafora J."/>
            <person name="Crous P."/>
            <person name="Grigoriev I."/>
        </authorList>
    </citation>
    <scope>NUCLEOTIDE SEQUENCE</scope>
    <source>
        <strain evidence="3">CBS 627.86</strain>
    </source>
</reference>
<organism evidence="3 4">
    <name type="scientific">Lophiotrema nucula</name>
    <dbReference type="NCBI Taxonomy" id="690887"/>
    <lineage>
        <taxon>Eukaryota</taxon>
        <taxon>Fungi</taxon>
        <taxon>Dikarya</taxon>
        <taxon>Ascomycota</taxon>
        <taxon>Pezizomycotina</taxon>
        <taxon>Dothideomycetes</taxon>
        <taxon>Pleosporomycetidae</taxon>
        <taxon>Pleosporales</taxon>
        <taxon>Lophiotremataceae</taxon>
        <taxon>Lophiotrema</taxon>
    </lineage>
</organism>
<proteinExistence type="inferred from homology"/>
<evidence type="ECO:0000313" key="4">
    <source>
        <dbReference type="Proteomes" id="UP000799770"/>
    </source>
</evidence>
<protein>
    <recommendedName>
        <fullName evidence="5">Methyltransferase</fullName>
    </recommendedName>
</protein>
<evidence type="ECO:0000256" key="2">
    <source>
        <dbReference type="ARBA" id="ARBA00023604"/>
    </source>
</evidence>
<evidence type="ECO:0000256" key="1">
    <source>
        <dbReference type="ARBA" id="ARBA00023002"/>
    </source>
</evidence>
<accession>A0A6A5YFJ4</accession>
<gene>
    <name evidence="3" type="ORF">BDV96DRAFT_592134</name>
</gene>
<comment type="similarity">
    <text evidence="2">Belongs to the asaB hydroxylase/desaturase family.</text>
</comment>
<dbReference type="NCBIfam" id="NF041278">
    <property type="entry name" value="CmcJ_NvfI_EfuI"/>
    <property type="match status" value="1"/>
</dbReference>
<dbReference type="GO" id="GO:0016491">
    <property type="term" value="F:oxidoreductase activity"/>
    <property type="evidence" value="ECO:0007669"/>
    <property type="project" value="UniProtKB-KW"/>
</dbReference>
<keyword evidence="1" id="KW-0560">Oxidoreductase</keyword>
<evidence type="ECO:0000313" key="3">
    <source>
        <dbReference type="EMBL" id="KAF2105693.1"/>
    </source>
</evidence>
<dbReference type="InterPro" id="IPR044053">
    <property type="entry name" value="AsaB-like"/>
</dbReference>
<dbReference type="AlphaFoldDB" id="A0A6A5YFJ4"/>